<evidence type="ECO:0000313" key="2">
    <source>
        <dbReference type="EMBL" id="KAK9019411.1"/>
    </source>
</evidence>
<keyword evidence="3" id="KW-1185">Reference proteome</keyword>
<comment type="caution">
    <text evidence="2">The sequence shown here is derived from an EMBL/GenBank/DDBJ whole genome shotgun (WGS) entry which is preliminary data.</text>
</comment>
<organism evidence="2 3">
    <name type="scientific">Hibiscus sabdariffa</name>
    <name type="common">roselle</name>
    <dbReference type="NCBI Taxonomy" id="183260"/>
    <lineage>
        <taxon>Eukaryota</taxon>
        <taxon>Viridiplantae</taxon>
        <taxon>Streptophyta</taxon>
        <taxon>Embryophyta</taxon>
        <taxon>Tracheophyta</taxon>
        <taxon>Spermatophyta</taxon>
        <taxon>Magnoliopsida</taxon>
        <taxon>eudicotyledons</taxon>
        <taxon>Gunneridae</taxon>
        <taxon>Pentapetalae</taxon>
        <taxon>rosids</taxon>
        <taxon>malvids</taxon>
        <taxon>Malvales</taxon>
        <taxon>Malvaceae</taxon>
        <taxon>Malvoideae</taxon>
        <taxon>Hibiscus</taxon>
    </lineage>
</organism>
<reference evidence="2 3" key="1">
    <citation type="journal article" date="2024" name="G3 (Bethesda)">
        <title>Genome assembly of Hibiscus sabdariffa L. provides insights into metabolisms of medicinal natural products.</title>
        <authorList>
            <person name="Kim T."/>
        </authorList>
    </citation>
    <scope>NUCLEOTIDE SEQUENCE [LARGE SCALE GENOMIC DNA]</scope>
    <source>
        <strain evidence="2">TK-2024</strain>
        <tissue evidence="2">Old leaves</tissue>
    </source>
</reference>
<evidence type="ECO:0000313" key="3">
    <source>
        <dbReference type="Proteomes" id="UP001396334"/>
    </source>
</evidence>
<dbReference type="EMBL" id="JBBPBN010000017">
    <property type="protein sequence ID" value="KAK9019411.1"/>
    <property type="molecule type" value="Genomic_DNA"/>
</dbReference>
<gene>
    <name evidence="2" type="ORF">V6N11_053935</name>
</gene>
<dbReference type="Pfam" id="PF13966">
    <property type="entry name" value="zf-RVT"/>
    <property type="match status" value="1"/>
</dbReference>
<evidence type="ECO:0000259" key="1">
    <source>
        <dbReference type="Pfam" id="PF13966"/>
    </source>
</evidence>
<feature type="domain" description="Reverse transcriptase zinc-binding" evidence="1">
    <location>
        <begin position="216"/>
        <end position="302"/>
    </location>
</feature>
<proteinExistence type="predicted"/>
<dbReference type="InterPro" id="IPR026960">
    <property type="entry name" value="RVT-Znf"/>
</dbReference>
<dbReference type="Proteomes" id="UP001396334">
    <property type="component" value="Unassembled WGS sequence"/>
</dbReference>
<protein>
    <recommendedName>
        <fullName evidence="1">Reverse transcriptase zinc-binding domain-containing protein</fullName>
    </recommendedName>
</protein>
<sequence>MDRLGHSIVDAVDSNVWLPYRFTKNGSPLSHLFFADDLVLYAKTNIEQARQIVNILNCFGSSSGHRVSVRKSQVLFSPNTPGHLKSDICAILDFDMVESFDDLVVLYGALYQDRGRHFSLIWHGHWGMVNGESVNFFSDIWVPALGPLSDYSQIPASAMSQISFASVLNEHGEWDVAKLSEVFTMNAVPYILGIKPPDTQSGPDMCVWRWTDHHDFVLKSAYYKCSQPILEMSDPLWKHIWSLQVSQRIPCFLWITCRQKLMTNLERCKLQLTDDPHCPLCHREVESILHTLRDCVYLRQYWRRIVPQAFLNTFFSSSVQGWLRQNLHSNILFCTNLPWKLVFSSILWHTWKNRNEAVFNGSSSTFEQVLSRGITWANYYNDGWLKGALVSHPTTTPSPWSNAEPGCIRKFWHRAWFINLTWTPRSGNIAADKLARLANCSSFELSFFSSPPLALGDILSSDALVVTL</sequence>
<name>A0ABR2S2C1_9ROSI</name>
<accession>A0ABR2S2C1</accession>